<dbReference type="PANTHER" id="PTHR30574:SF1">
    <property type="entry name" value="SULPHUR TRANSPORT DOMAIN-CONTAINING PROTEIN"/>
    <property type="match status" value="1"/>
</dbReference>
<reference evidence="10 11" key="1">
    <citation type="submission" date="2020-08" db="EMBL/GenBank/DDBJ databases">
        <title>Bridging the membrane lipid divide: bacteria of the FCB group superphylum have the potential to synthesize archaeal ether lipids.</title>
        <authorList>
            <person name="Villanueva L."/>
            <person name="Von Meijenfeldt F.A.B."/>
            <person name="Westbye A.B."/>
            <person name="Yadav S."/>
            <person name="Hopmans E.C."/>
            <person name="Dutilh B.E."/>
            <person name="Sinninghe Damste J.S."/>
        </authorList>
    </citation>
    <scope>NUCLEOTIDE SEQUENCE [LARGE SCALE GENOMIC DNA]</scope>
    <source>
        <strain evidence="10">NIOZ-UU27</strain>
    </source>
</reference>
<evidence type="ECO:0000256" key="1">
    <source>
        <dbReference type="ARBA" id="ARBA00004429"/>
    </source>
</evidence>
<evidence type="ECO:0000256" key="4">
    <source>
        <dbReference type="ARBA" id="ARBA00022519"/>
    </source>
</evidence>
<protein>
    <submittedName>
        <fullName evidence="10">YeeE/YedE family protein</fullName>
    </submittedName>
</protein>
<accession>A0A8J6MWK6</accession>
<organism evidence="10 11">
    <name type="scientific">Candidatus Desulfacyla euxinica</name>
    <dbReference type="NCBI Taxonomy" id="2841693"/>
    <lineage>
        <taxon>Bacteria</taxon>
        <taxon>Deltaproteobacteria</taxon>
        <taxon>Candidatus Desulfacyla</taxon>
    </lineage>
</organism>
<gene>
    <name evidence="10" type="ORF">H8E19_04390</name>
</gene>
<dbReference type="Pfam" id="PF04143">
    <property type="entry name" value="Sulf_transp"/>
    <property type="match status" value="1"/>
</dbReference>
<comment type="similarity">
    <text evidence="8">Belongs to the TsuA/YedE (TC 9.B.102) family.</text>
</comment>
<evidence type="ECO:0000256" key="2">
    <source>
        <dbReference type="ARBA" id="ARBA00022448"/>
    </source>
</evidence>
<evidence type="ECO:0000313" key="11">
    <source>
        <dbReference type="Proteomes" id="UP000650524"/>
    </source>
</evidence>
<evidence type="ECO:0000256" key="3">
    <source>
        <dbReference type="ARBA" id="ARBA00022475"/>
    </source>
</evidence>
<evidence type="ECO:0000256" key="7">
    <source>
        <dbReference type="ARBA" id="ARBA00023136"/>
    </source>
</evidence>
<comment type="subcellular location">
    <subcellularLocation>
        <location evidence="1">Cell inner membrane</location>
        <topology evidence="1">Multi-pass membrane protein</topology>
    </subcellularLocation>
</comment>
<sequence length="169" mass="17977">MNHRYTNPYVIGALLGLVMLFSFYTMGRGVGSSATFARVATAGIDLVAPEHAKTNAYFSKYLSGDRSPLMAWLVFLSLGAGLGGLFSAFIAKRVQGEVARGPSIGVSARLWLAMGGGILSGFAARLARGCTSGQALTGASELAFGSWIFMFSIFAGAYATAYFFRKEWL</sequence>
<keyword evidence="4" id="KW-0997">Cell inner membrane</keyword>
<dbReference type="Proteomes" id="UP000650524">
    <property type="component" value="Unassembled WGS sequence"/>
</dbReference>
<evidence type="ECO:0000256" key="6">
    <source>
        <dbReference type="ARBA" id="ARBA00022989"/>
    </source>
</evidence>
<feature type="transmembrane region" description="Helical" evidence="9">
    <location>
        <begin position="7"/>
        <end position="26"/>
    </location>
</feature>
<proteinExistence type="inferred from homology"/>
<dbReference type="EMBL" id="JACNJD010000148">
    <property type="protein sequence ID" value="MBC8176623.1"/>
    <property type="molecule type" value="Genomic_DNA"/>
</dbReference>
<dbReference type="AlphaFoldDB" id="A0A8J6MWK6"/>
<dbReference type="GO" id="GO:0005886">
    <property type="term" value="C:plasma membrane"/>
    <property type="evidence" value="ECO:0007669"/>
    <property type="project" value="UniProtKB-SubCell"/>
</dbReference>
<evidence type="ECO:0000256" key="8">
    <source>
        <dbReference type="ARBA" id="ARBA00035655"/>
    </source>
</evidence>
<name>A0A8J6MWK6_9DELT</name>
<comment type="caution">
    <text evidence="10">The sequence shown here is derived from an EMBL/GenBank/DDBJ whole genome shotgun (WGS) entry which is preliminary data.</text>
</comment>
<keyword evidence="2" id="KW-0813">Transport</keyword>
<dbReference type="PANTHER" id="PTHR30574">
    <property type="entry name" value="INNER MEMBRANE PROTEIN YEDE"/>
    <property type="match status" value="1"/>
</dbReference>
<dbReference type="InterPro" id="IPR007272">
    <property type="entry name" value="Sulf_transp_TsuA/YedE"/>
</dbReference>
<keyword evidence="6 9" id="KW-1133">Transmembrane helix</keyword>
<evidence type="ECO:0000256" key="5">
    <source>
        <dbReference type="ARBA" id="ARBA00022692"/>
    </source>
</evidence>
<feature type="transmembrane region" description="Helical" evidence="9">
    <location>
        <begin position="69"/>
        <end position="91"/>
    </location>
</feature>
<feature type="transmembrane region" description="Helical" evidence="9">
    <location>
        <begin position="144"/>
        <end position="164"/>
    </location>
</feature>
<keyword evidence="5 9" id="KW-0812">Transmembrane</keyword>
<evidence type="ECO:0000256" key="9">
    <source>
        <dbReference type="SAM" id="Phobius"/>
    </source>
</evidence>
<keyword evidence="7 9" id="KW-0472">Membrane</keyword>
<keyword evidence="3" id="KW-1003">Cell membrane</keyword>
<feature type="transmembrane region" description="Helical" evidence="9">
    <location>
        <begin position="103"/>
        <end position="124"/>
    </location>
</feature>
<evidence type="ECO:0000313" key="10">
    <source>
        <dbReference type="EMBL" id="MBC8176623.1"/>
    </source>
</evidence>